<keyword evidence="8" id="KW-0862">Zinc</keyword>
<keyword evidence="9 12" id="KW-1133">Transmembrane helix</keyword>
<evidence type="ECO:0000256" key="10">
    <source>
        <dbReference type="ARBA" id="ARBA00023049"/>
    </source>
</evidence>
<dbReference type="GO" id="GO:0004222">
    <property type="term" value="F:metalloendopeptidase activity"/>
    <property type="evidence" value="ECO:0007669"/>
    <property type="project" value="InterPro"/>
</dbReference>
<dbReference type="InterPro" id="IPR001915">
    <property type="entry name" value="Peptidase_M48"/>
</dbReference>
<proteinExistence type="predicted"/>
<dbReference type="PANTHER" id="PTHR43221">
    <property type="entry name" value="PROTEASE HTPX"/>
    <property type="match status" value="1"/>
</dbReference>
<keyword evidence="7" id="KW-0378">Hydrolase</keyword>
<evidence type="ECO:0000313" key="14">
    <source>
        <dbReference type="EMBL" id="KKK47371.1"/>
    </source>
</evidence>
<feature type="transmembrane region" description="Helical" evidence="12">
    <location>
        <begin position="48"/>
        <end position="67"/>
    </location>
</feature>
<evidence type="ECO:0000256" key="2">
    <source>
        <dbReference type="ARBA" id="ARBA00004651"/>
    </source>
</evidence>
<evidence type="ECO:0000256" key="12">
    <source>
        <dbReference type="SAM" id="Phobius"/>
    </source>
</evidence>
<keyword evidence="10" id="KW-0482">Metalloprotease</keyword>
<feature type="transmembrane region" description="Helical" evidence="12">
    <location>
        <begin position="7"/>
        <end position="28"/>
    </location>
</feature>
<comment type="caution">
    <text evidence="14">The sequence shown here is derived from an EMBL/GenBank/DDBJ whole genome shotgun (WGS) entry which is preliminary data.</text>
</comment>
<feature type="domain" description="Peptidase M48" evidence="13">
    <location>
        <begin position="37"/>
        <end position="151"/>
    </location>
</feature>
<gene>
    <name evidence="14" type="ORF">LCGC14_3155910</name>
</gene>
<evidence type="ECO:0000256" key="8">
    <source>
        <dbReference type="ARBA" id="ARBA00022833"/>
    </source>
</evidence>
<dbReference type="GO" id="GO:0006508">
    <property type="term" value="P:proteolysis"/>
    <property type="evidence" value="ECO:0007669"/>
    <property type="project" value="UniProtKB-KW"/>
</dbReference>
<dbReference type="InterPro" id="IPR050083">
    <property type="entry name" value="HtpX_protease"/>
</dbReference>
<keyword evidence="4" id="KW-0645">Protease</keyword>
<organism evidence="14">
    <name type="scientific">marine sediment metagenome</name>
    <dbReference type="NCBI Taxonomy" id="412755"/>
    <lineage>
        <taxon>unclassified sequences</taxon>
        <taxon>metagenomes</taxon>
        <taxon>ecological metagenomes</taxon>
    </lineage>
</organism>
<evidence type="ECO:0000256" key="1">
    <source>
        <dbReference type="ARBA" id="ARBA00001947"/>
    </source>
</evidence>
<evidence type="ECO:0000256" key="6">
    <source>
        <dbReference type="ARBA" id="ARBA00022723"/>
    </source>
</evidence>
<comment type="cofactor">
    <cofactor evidence="1">
        <name>Zn(2+)</name>
        <dbReference type="ChEBI" id="CHEBI:29105"/>
    </cofactor>
</comment>
<keyword evidence="3" id="KW-1003">Cell membrane</keyword>
<feature type="non-terminal residue" evidence="14">
    <location>
        <position position="1"/>
    </location>
</feature>
<reference evidence="14" key="1">
    <citation type="journal article" date="2015" name="Nature">
        <title>Complex archaea that bridge the gap between prokaryotes and eukaryotes.</title>
        <authorList>
            <person name="Spang A."/>
            <person name="Saw J.H."/>
            <person name="Jorgensen S.L."/>
            <person name="Zaremba-Niedzwiedzka K."/>
            <person name="Martijn J."/>
            <person name="Lind A.E."/>
            <person name="van Eijk R."/>
            <person name="Schleper C."/>
            <person name="Guy L."/>
            <person name="Ettema T.J."/>
        </authorList>
    </citation>
    <scope>NUCLEOTIDE SEQUENCE</scope>
</reference>
<evidence type="ECO:0000256" key="7">
    <source>
        <dbReference type="ARBA" id="ARBA00022801"/>
    </source>
</evidence>
<evidence type="ECO:0000256" key="4">
    <source>
        <dbReference type="ARBA" id="ARBA00022670"/>
    </source>
</evidence>
<dbReference type="GO" id="GO:0005886">
    <property type="term" value="C:plasma membrane"/>
    <property type="evidence" value="ECO:0007669"/>
    <property type="project" value="UniProtKB-SubCell"/>
</dbReference>
<evidence type="ECO:0000256" key="11">
    <source>
        <dbReference type="ARBA" id="ARBA00023136"/>
    </source>
</evidence>
<dbReference type="GO" id="GO:0046872">
    <property type="term" value="F:metal ion binding"/>
    <property type="evidence" value="ECO:0007669"/>
    <property type="project" value="UniProtKB-KW"/>
</dbReference>
<dbReference type="EMBL" id="LAZR01069613">
    <property type="protein sequence ID" value="KKK47371.1"/>
    <property type="molecule type" value="Genomic_DNA"/>
</dbReference>
<keyword evidence="6" id="KW-0479">Metal-binding</keyword>
<protein>
    <recommendedName>
        <fullName evidence="13">Peptidase M48 domain-containing protein</fullName>
    </recommendedName>
</protein>
<evidence type="ECO:0000256" key="9">
    <source>
        <dbReference type="ARBA" id="ARBA00022989"/>
    </source>
</evidence>
<dbReference type="PANTHER" id="PTHR43221:SF1">
    <property type="entry name" value="PROTEASE HTPX"/>
    <property type="match status" value="1"/>
</dbReference>
<accession>A0A0F8YH90</accession>
<dbReference type="AlphaFoldDB" id="A0A0F8YH90"/>
<keyword evidence="11 12" id="KW-0472">Membrane</keyword>
<keyword evidence="5 12" id="KW-0812">Transmembrane</keyword>
<evidence type="ECO:0000256" key="5">
    <source>
        <dbReference type="ARBA" id="ARBA00022692"/>
    </source>
</evidence>
<sequence>HIRNYDIKLMTLTVVMVGVVVLLSDWLLRSFWLGGRRRSEGTGGGSGVLLIVGVALAILAPMIARLIRLAVSRQREYLADASSAMLTRYPAGLANALKKIGEDQEPLEAANKATAHLYISPPKQRGVRGKIKELLTTHPPTSERVKRLENMALPKGAGE</sequence>
<evidence type="ECO:0000259" key="13">
    <source>
        <dbReference type="Pfam" id="PF01435"/>
    </source>
</evidence>
<evidence type="ECO:0000256" key="3">
    <source>
        <dbReference type="ARBA" id="ARBA00022475"/>
    </source>
</evidence>
<name>A0A0F8YH90_9ZZZZ</name>
<dbReference type="Pfam" id="PF01435">
    <property type="entry name" value="Peptidase_M48"/>
    <property type="match status" value="1"/>
</dbReference>
<comment type="subcellular location">
    <subcellularLocation>
        <location evidence="2">Cell membrane</location>
        <topology evidence="2">Multi-pass membrane protein</topology>
    </subcellularLocation>
</comment>